<feature type="transmembrane region" description="Helical" evidence="1">
    <location>
        <begin position="165"/>
        <end position="187"/>
    </location>
</feature>
<dbReference type="RefSeq" id="WP_318598269.1">
    <property type="nucleotide sequence ID" value="NZ_JAWSTH010000043.1"/>
</dbReference>
<keyword evidence="1" id="KW-0472">Membrane</keyword>
<feature type="transmembrane region" description="Helical" evidence="1">
    <location>
        <begin position="108"/>
        <end position="127"/>
    </location>
</feature>
<gene>
    <name evidence="2" type="ORF">R7226_16365</name>
</gene>
<evidence type="ECO:0000313" key="3">
    <source>
        <dbReference type="Proteomes" id="UP001284601"/>
    </source>
</evidence>
<protein>
    <recommendedName>
        <fullName evidence="4">Peptidase S54 rhomboid domain-containing protein</fullName>
    </recommendedName>
</protein>
<proteinExistence type="predicted"/>
<name>A0ABU4HV39_9ACTN</name>
<reference evidence="3" key="1">
    <citation type="submission" date="2023-07" db="EMBL/GenBank/DDBJ databases">
        <title>Conexibacter stalactiti sp. nov., isolated from stalactites in a lava cave and emended description of the genus Conexibacter.</title>
        <authorList>
            <person name="Lee S.D."/>
        </authorList>
    </citation>
    <scope>NUCLEOTIDE SEQUENCE [LARGE SCALE GENOMIC DNA]</scope>
    <source>
        <strain evidence="3">KCTC 39840</strain>
    </source>
</reference>
<feature type="transmembrane region" description="Helical" evidence="1">
    <location>
        <begin position="139"/>
        <end position="156"/>
    </location>
</feature>
<evidence type="ECO:0000313" key="2">
    <source>
        <dbReference type="EMBL" id="MDW5595924.1"/>
    </source>
</evidence>
<keyword evidence="1" id="KW-0812">Transmembrane</keyword>
<sequence length="190" mass="20347">MTATAPRPRSTPIDIRRWNAVQTFIAAYAALWLCTLTSAVVFAMLTPFNLLADLWIGTRLTLYPHTVPSTELVVSTAAHNVRVAIWPLVAIAFGAARDKELRALGSTLIAVFLFMNATIVGAAIGIGRSALVPFLPHLPLEWAALALVATAWTLACQREPARGRLLAVTAGFLALIVAAAVLEVYAVPHL</sequence>
<dbReference type="Proteomes" id="UP001284601">
    <property type="component" value="Unassembled WGS sequence"/>
</dbReference>
<dbReference type="EMBL" id="JAWSTH010000043">
    <property type="protein sequence ID" value="MDW5595924.1"/>
    <property type="molecule type" value="Genomic_DNA"/>
</dbReference>
<accession>A0ABU4HV39</accession>
<organism evidence="2 3">
    <name type="scientific">Conexibacter stalactiti</name>
    <dbReference type="NCBI Taxonomy" id="1940611"/>
    <lineage>
        <taxon>Bacteria</taxon>
        <taxon>Bacillati</taxon>
        <taxon>Actinomycetota</taxon>
        <taxon>Thermoleophilia</taxon>
        <taxon>Solirubrobacterales</taxon>
        <taxon>Conexibacteraceae</taxon>
        <taxon>Conexibacter</taxon>
    </lineage>
</organism>
<comment type="caution">
    <text evidence="2">The sequence shown here is derived from an EMBL/GenBank/DDBJ whole genome shotgun (WGS) entry which is preliminary data.</text>
</comment>
<feature type="transmembrane region" description="Helical" evidence="1">
    <location>
        <begin position="25"/>
        <end position="52"/>
    </location>
</feature>
<keyword evidence="3" id="KW-1185">Reference proteome</keyword>
<keyword evidence="1" id="KW-1133">Transmembrane helix</keyword>
<feature type="transmembrane region" description="Helical" evidence="1">
    <location>
        <begin position="72"/>
        <end position="96"/>
    </location>
</feature>
<evidence type="ECO:0008006" key="4">
    <source>
        <dbReference type="Google" id="ProtNLM"/>
    </source>
</evidence>
<evidence type="ECO:0000256" key="1">
    <source>
        <dbReference type="SAM" id="Phobius"/>
    </source>
</evidence>